<evidence type="ECO:0000313" key="2">
    <source>
        <dbReference type="Proteomes" id="UP001057402"/>
    </source>
</evidence>
<gene>
    <name evidence="1" type="ORF">MLD38_018456</name>
</gene>
<keyword evidence="2" id="KW-1185">Reference proteome</keyword>
<organism evidence="1 2">
    <name type="scientific">Melastoma candidum</name>
    <dbReference type="NCBI Taxonomy" id="119954"/>
    <lineage>
        <taxon>Eukaryota</taxon>
        <taxon>Viridiplantae</taxon>
        <taxon>Streptophyta</taxon>
        <taxon>Embryophyta</taxon>
        <taxon>Tracheophyta</taxon>
        <taxon>Spermatophyta</taxon>
        <taxon>Magnoliopsida</taxon>
        <taxon>eudicotyledons</taxon>
        <taxon>Gunneridae</taxon>
        <taxon>Pentapetalae</taxon>
        <taxon>rosids</taxon>
        <taxon>malvids</taxon>
        <taxon>Myrtales</taxon>
        <taxon>Melastomataceae</taxon>
        <taxon>Melastomatoideae</taxon>
        <taxon>Melastomateae</taxon>
        <taxon>Melastoma</taxon>
    </lineage>
</organism>
<accession>A0ACB9QX05</accession>
<comment type="caution">
    <text evidence="1">The sequence shown here is derived from an EMBL/GenBank/DDBJ whole genome shotgun (WGS) entry which is preliminary data.</text>
</comment>
<dbReference type="EMBL" id="CM042884">
    <property type="protein sequence ID" value="KAI4370071.1"/>
    <property type="molecule type" value="Genomic_DNA"/>
</dbReference>
<reference evidence="2" key="1">
    <citation type="journal article" date="2023" name="Front. Plant Sci.">
        <title>Chromosomal-level genome assembly of Melastoma candidum provides insights into trichome evolution.</title>
        <authorList>
            <person name="Zhong Y."/>
            <person name="Wu W."/>
            <person name="Sun C."/>
            <person name="Zou P."/>
            <person name="Liu Y."/>
            <person name="Dai S."/>
            <person name="Zhou R."/>
        </authorList>
    </citation>
    <scope>NUCLEOTIDE SEQUENCE [LARGE SCALE GENOMIC DNA]</scope>
</reference>
<name>A0ACB9QX05_9MYRT</name>
<protein>
    <submittedName>
        <fullName evidence="1">Uncharacterized protein</fullName>
    </submittedName>
</protein>
<proteinExistence type="predicted"/>
<dbReference type="Proteomes" id="UP001057402">
    <property type="component" value="Chromosome 5"/>
</dbReference>
<sequence>MEAKSAAKASKGKSPVTPVRGQQRKSVESTGNKLSVASTSKTPKQRAPRGSAKGKISETGTKPASTLLLEAVKKIVSEPITALRKSADQVYQVKEISSYKPSPEDMVPDVPTGSDEKKPTLLIEEREVSFRFPTEVNLEGLDIENLEPSRGGKSQASENRVHKFSFAQRLQEWRIGRKMRVNGRRDMFFHHKMSGENLRSVLEVIEFIMYEVSPRGRRKTTKEGEDDDDEDDHDEPVEEPRINELTEACPINKPAEEYPISKSVEESHINEPTEEFPINKPAKEHPISKLVEEARINEPVEETRIKEPAEEYLVNEPEKEYHINELVEEYGIEESEKKYCLDELTEEYRINQPIEEYPINEPADEYCFNKPTYEYPINEPAEKYYFNQPMEEYHINEPTEGSRKRKEPCTDPIIIEDSPPTETLTSEDIDRMIDSAQNMETQVAANEDVLITEVPMCTGFSDLCEYIMPNQRRG</sequence>
<evidence type="ECO:0000313" key="1">
    <source>
        <dbReference type="EMBL" id="KAI4370071.1"/>
    </source>
</evidence>